<dbReference type="KEGG" id="cjj:CJJ81176_1224"/>
<dbReference type="GO" id="GO:0005886">
    <property type="term" value="C:plasma membrane"/>
    <property type="evidence" value="ECO:0007669"/>
    <property type="project" value="TreeGrafter"/>
</dbReference>
<dbReference type="InterPro" id="IPR032816">
    <property type="entry name" value="VTT_dom"/>
</dbReference>
<dbReference type="InterPro" id="IPR051311">
    <property type="entry name" value="DedA_domain"/>
</dbReference>
<feature type="domain" description="VTT" evidence="2">
    <location>
        <begin position="28"/>
        <end position="142"/>
    </location>
</feature>
<keyword evidence="1" id="KW-1133">Transmembrane helix</keyword>
<proteinExistence type="predicted"/>
<feature type="transmembrane region" description="Helical" evidence="1">
    <location>
        <begin position="12"/>
        <end position="34"/>
    </location>
</feature>
<dbReference type="PANTHER" id="PTHR42709">
    <property type="entry name" value="ALKALINE PHOSPHATASE LIKE PROTEIN"/>
    <property type="match status" value="1"/>
</dbReference>
<name>A0A0H3PCW9_CAMJJ</name>
<sequence>MQDMIDTLIKYGYIVLFFYSLGGGMVGILAAGVLSSQGKMDLSFCITLAFIANTIGSTLLFILGKYYKKDIMPYFKKHRRKIALAMIKTKQHGIILLVTQKFIYGLKTFIPIAAGMAKYNFIKFFIINTLASLAWAIVLGFTAYTFGYVIEAIFDKLSLYPYAAPLFLLFLAGIIWLYLSKFSKK</sequence>
<dbReference type="RefSeq" id="WP_002868860.1">
    <property type="nucleotide sequence ID" value="NC_008787.1"/>
</dbReference>
<keyword evidence="1" id="KW-0472">Membrane</keyword>
<dbReference type="AlphaFoldDB" id="A0A0H3PCW9"/>
<keyword evidence="1" id="KW-0812">Transmembrane</keyword>
<dbReference type="Pfam" id="PF09335">
    <property type="entry name" value="VTT_dom"/>
    <property type="match status" value="1"/>
</dbReference>
<evidence type="ECO:0000259" key="2">
    <source>
        <dbReference type="Pfam" id="PF09335"/>
    </source>
</evidence>
<protein>
    <submittedName>
        <fullName evidence="3">DedA family protein</fullName>
    </submittedName>
</protein>
<evidence type="ECO:0000256" key="1">
    <source>
        <dbReference type="SAM" id="Phobius"/>
    </source>
</evidence>
<dbReference type="PANTHER" id="PTHR42709:SF2">
    <property type="entry name" value="INNER MEMBRANE PROTEIN YOHD"/>
    <property type="match status" value="1"/>
</dbReference>
<accession>A0A0H3PCW9</accession>
<feature type="transmembrane region" description="Helical" evidence="1">
    <location>
        <begin position="125"/>
        <end position="147"/>
    </location>
</feature>
<feature type="transmembrane region" description="Helical" evidence="1">
    <location>
        <begin position="159"/>
        <end position="179"/>
    </location>
</feature>
<dbReference type="eggNOG" id="COG0586">
    <property type="taxonomic scope" value="Bacteria"/>
</dbReference>
<organism evidence="3 4">
    <name type="scientific">Campylobacter jejuni subsp. jejuni serotype O:23/36 (strain 81-176)</name>
    <dbReference type="NCBI Taxonomy" id="354242"/>
    <lineage>
        <taxon>Bacteria</taxon>
        <taxon>Pseudomonadati</taxon>
        <taxon>Campylobacterota</taxon>
        <taxon>Epsilonproteobacteria</taxon>
        <taxon>Campylobacterales</taxon>
        <taxon>Campylobacteraceae</taxon>
        <taxon>Campylobacter</taxon>
    </lineage>
</organism>
<feature type="transmembrane region" description="Helical" evidence="1">
    <location>
        <begin position="46"/>
        <end position="67"/>
    </location>
</feature>
<dbReference type="Proteomes" id="UP000000646">
    <property type="component" value="Chromosome"/>
</dbReference>
<reference evidence="4" key="1">
    <citation type="submission" date="2006-12" db="EMBL/GenBank/DDBJ databases">
        <authorList>
            <person name="Fouts D.E."/>
            <person name="Nelson K.E."/>
            <person name="Sebastian Y."/>
        </authorList>
    </citation>
    <scope>NUCLEOTIDE SEQUENCE [LARGE SCALE GENOMIC DNA]</scope>
    <source>
        <strain evidence="4">81-176</strain>
    </source>
</reference>
<dbReference type="HOGENOM" id="CLU_044208_7_1_7"/>
<dbReference type="EMBL" id="CP000538">
    <property type="protein sequence ID" value="EAQ72136.1"/>
    <property type="molecule type" value="Genomic_DNA"/>
</dbReference>
<gene>
    <name evidence="3" type="ordered locus">CJJ81176_1224</name>
</gene>
<evidence type="ECO:0000313" key="4">
    <source>
        <dbReference type="Proteomes" id="UP000000646"/>
    </source>
</evidence>
<evidence type="ECO:0000313" key="3">
    <source>
        <dbReference type="EMBL" id="EAQ72136.1"/>
    </source>
</evidence>